<evidence type="ECO:0000256" key="2">
    <source>
        <dbReference type="SAM" id="SignalP"/>
    </source>
</evidence>
<reference evidence="3" key="1">
    <citation type="submission" date="2023-08" db="EMBL/GenBank/DDBJ databases">
        <authorList>
            <person name="Audoor S."/>
            <person name="Bilcke G."/>
        </authorList>
    </citation>
    <scope>NUCLEOTIDE SEQUENCE</scope>
</reference>
<keyword evidence="4" id="KW-1185">Reference proteome</keyword>
<feature type="signal peptide" evidence="2">
    <location>
        <begin position="1"/>
        <end position="22"/>
    </location>
</feature>
<evidence type="ECO:0000256" key="1">
    <source>
        <dbReference type="SAM" id="MobiDB-lite"/>
    </source>
</evidence>
<protein>
    <recommendedName>
        <fullName evidence="5">START domain-containing protein</fullName>
    </recommendedName>
</protein>
<dbReference type="Proteomes" id="UP001295423">
    <property type="component" value="Unassembled WGS sequence"/>
</dbReference>
<evidence type="ECO:0000313" key="3">
    <source>
        <dbReference type="EMBL" id="CAJ1967598.1"/>
    </source>
</evidence>
<dbReference type="AlphaFoldDB" id="A0AAD2GAA4"/>
<feature type="region of interest" description="Disordered" evidence="1">
    <location>
        <begin position="36"/>
        <end position="57"/>
    </location>
</feature>
<proteinExistence type="predicted"/>
<evidence type="ECO:0008006" key="5">
    <source>
        <dbReference type="Google" id="ProtNLM"/>
    </source>
</evidence>
<keyword evidence="2" id="KW-0732">Signal</keyword>
<organism evidence="3 4">
    <name type="scientific">Cylindrotheca closterium</name>
    <dbReference type="NCBI Taxonomy" id="2856"/>
    <lineage>
        <taxon>Eukaryota</taxon>
        <taxon>Sar</taxon>
        <taxon>Stramenopiles</taxon>
        <taxon>Ochrophyta</taxon>
        <taxon>Bacillariophyta</taxon>
        <taxon>Bacillariophyceae</taxon>
        <taxon>Bacillariophycidae</taxon>
        <taxon>Bacillariales</taxon>
        <taxon>Bacillariaceae</taxon>
        <taxon>Cylindrotheca</taxon>
    </lineage>
</organism>
<evidence type="ECO:0000313" key="4">
    <source>
        <dbReference type="Proteomes" id="UP001295423"/>
    </source>
</evidence>
<accession>A0AAD2GAA4</accession>
<sequence length="353" mass="39760">MMIRKLSLIAIFTSCQIISIHGLFFDEKSHPASKAAKTNEDGAIDTIPNTSSSTDANLSDMMFDQDNTLSSFDKQTSHKRKKMKKVNNKGDIHLKFGGEFEHTEELPFSSQDDRQLSLSRIGEFFQSAKHRDLLFKGGDNPWEEVPVSSDLLDVWDEAAKIVRSQRPDRSANNQIVAIYSTVPLLPGLKVDAVSYTGIKLLRSPLTGLPFYEFTLIKEYYLPNGSKGMKWLFQKVVGDKKHPHGLDDQCHIKDGRLYTASPGRQTHTLARVALQEDLSSRTFRIHYFGNVLVSCCVPKRLLSLLPLSQKAFEARVSQSIVQQLQREGVTSLKKYQRAVEAWAKAEATPNHPPQ</sequence>
<feature type="chain" id="PRO_5042017680" description="START domain-containing protein" evidence="2">
    <location>
        <begin position="23"/>
        <end position="353"/>
    </location>
</feature>
<gene>
    <name evidence="3" type="ORF">CYCCA115_LOCUS22847</name>
</gene>
<name>A0AAD2GAA4_9STRA</name>
<feature type="compositionally biased region" description="Polar residues" evidence="1">
    <location>
        <begin position="47"/>
        <end position="57"/>
    </location>
</feature>
<dbReference type="EMBL" id="CAKOGP040002336">
    <property type="protein sequence ID" value="CAJ1967598.1"/>
    <property type="molecule type" value="Genomic_DNA"/>
</dbReference>
<comment type="caution">
    <text evidence="3">The sequence shown here is derived from an EMBL/GenBank/DDBJ whole genome shotgun (WGS) entry which is preliminary data.</text>
</comment>